<evidence type="ECO:0000313" key="2">
    <source>
        <dbReference type="Proteomes" id="UP000014071"/>
    </source>
</evidence>
<name>R9NX94_PSEHS</name>
<dbReference type="Proteomes" id="UP000014071">
    <property type="component" value="Unassembled WGS sequence"/>
</dbReference>
<evidence type="ECO:0000313" key="1">
    <source>
        <dbReference type="EMBL" id="GAC93209.1"/>
    </source>
</evidence>
<dbReference type="RefSeq" id="XP_012186796.1">
    <property type="nucleotide sequence ID" value="XM_012331406.1"/>
</dbReference>
<organism evidence="1 2">
    <name type="scientific">Pseudozyma hubeiensis (strain SY62)</name>
    <name type="common">Yeast</name>
    <dbReference type="NCBI Taxonomy" id="1305764"/>
    <lineage>
        <taxon>Eukaryota</taxon>
        <taxon>Fungi</taxon>
        <taxon>Dikarya</taxon>
        <taxon>Basidiomycota</taxon>
        <taxon>Ustilaginomycotina</taxon>
        <taxon>Ustilaginomycetes</taxon>
        <taxon>Ustilaginales</taxon>
        <taxon>Ustilaginaceae</taxon>
        <taxon>Pseudozyma</taxon>
    </lineage>
</organism>
<dbReference type="HOGENOM" id="CLU_2360644_0_0_1"/>
<proteinExistence type="predicted"/>
<dbReference type="EMBL" id="DF238773">
    <property type="protein sequence ID" value="GAC93209.1"/>
    <property type="molecule type" value="Genomic_DNA"/>
</dbReference>
<dbReference type="GeneID" id="24106075"/>
<reference evidence="2" key="1">
    <citation type="journal article" date="2013" name="Genome Announc.">
        <title>Draft genome sequence of the basidiomycetous yeast-like fungus Pseudozyma hubeiensis SY62, which produces an abundant amount of the biosurfactant mannosylerythritol lipids.</title>
        <authorList>
            <person name="Konishi M."/>
            <person name="Hatada Y."/>
            <person name="Horiuchi J."/>
        </authorList>
    </citation>
    <scope>NUCLEOTIDE SEQUENCE [LARGE SCALE GENOMIC DNA]</scope>
    <source>
        <strain evidence="2">SY62</strain>
    </source>
</reference>
<gene>
    <name evidence="1" type="ORF">PHSY_000772</name>
</gene>
<accession>R9NX94</accession>
<dbReference type="AlphaFoldDB" id="R9NX94"/>
<keyword evidence="2" id="KW-1185">Reference proteome</keyword>
<protein>
    <submittedName>
        <fullName evidence="1">Leucine-rich repeat-containing protein</fullName>
    </submittedName>
</protein>
<sequence length="96" mass="10870">MVYLRNHQPAPSRPFAVHRLCPRIPLPTAACAQHVDIRSRIKDADTYFASAMPTLDSHRRQNALHRLSVCYAASFVKRRSSTYDENIASLDATRCS</sequence>